<evidence type="ECO:0000256" key="1">
    <source>
        <dbReference type="SAM" id="Phobius"/>
    </source>
</evidence>
<feature type="transmembrane region" description="Helical" evidence="1">
    <location>
        <begin position="163"/>
        <end position="181"/>
    </location>
</feature>
<dbReference type="InterPro" id="IPR012867">
    <property type="entry name" value="DUF1648"/>
</dbReference>
<evidence type="ECO:0000313" key="3">
    <source>
        <dbReference type="EMBL" id="MWG36880.1"/>
    </source>
</evidence>
<feature type="transmembrane region" description="Helical" evidence="1">
    <location>
        <begin position="89"/>
        <end position="109"/>
    </location>
</feature>
<comment type="caution">
    <text evidence="3">The sequence shown here is derived from an EMBL/GenBank/DDBJ whole genome shotgun (WGS) entry which is preliminary data.</text>
</comment>
<dbReference type="Pfam" id="PF07853">
    <property type="entry name" value="DUF1648"/>
    <property type="match status" value="1"/>
</dbReference>
<proteinExistence type="predicted"/>
<accession>A0A6B0GQD1</accession>
<dbReference type="RefSeq" id="WP_158206530.1">
    <property type="nucleotide sequence ID" value="NZ_WSZK01000043.1"/>
</dbReference>
<keyword evidence="1" id="KW-1133">Transmembrane helix</keyword>
<dbReference type="InterPro" id="IPR025962">
    <property type="entry name" value="SdpI/YhfL"/>
</dbReference>
<organism evidence="3 4">
    <name type="scientific">Halomarina oriensis</name>
    <dbReference type="NCBI Taxonomy" id="671145"/>
    <lineage>
        <taxon>Archaea</taxon>
        <taxon>Methanobacteriati</taxon>
        <taxon>Methanobacteriota</taxon>
        <taxon>Stenosarchaea group</taxon>
        <taxon>Halobacteria</taxon>
        <taxon>Halobacteriales</taxon>
        <taxon>Natronomonadaceae</taxon>
        <taxon>Halomarina</taxon>
    </lineage>
</organism>
<dbReference type="AlphaFoldDB" id="A0A6B0GQD1"/>
<protein>
    <submittedName>
        <fullName evidence="3">DUF1648 domain-containing protein</fullName>
    </submittedName>
</protein>
<gene>
    <name evidence="3" type="ORF">GQS65_20735</name>
</gene>
<dbReference type="OrthoDB" id="102247at2157"/>
<dbReference type="InterPro" id="IPR026272">
    <property type="entry name" value="SdpI"/>
</dbReference>
<keyword evidence="4" id="KW-1185">Reference proteome</keyword>
<dbReference type="Proteomes" id="UP000451471">
    <property type="component" value="Unassembled WGS sequence"/>
</dbReference>
<reference evidence="3 4" key="1">
    <citation type="submission" date="2019-12" db="EMBL/GenBank/DDBJ databases">
        <title>Halocatena pleomorpha gen. nov. sp. nov., an extremely halophilic archaeon of family Halobacteriaceae isolated from saltpan soil.</title>
        <authorList>
            <person name="Pal Y."/>
            <person name="Verma A."/>
            <person name="Krishnamurthi S."/>
            <person name="Kumar P."/>
        </authorList>
    </citation>
    <scope>NUCLEOTIDE SEQUENCE [LARGE SCALE GENOMIC DNA]</scope>
    <source>
        <strain evidence="3 4">JCM 16495</strain>
    </source>
</reference>
<feature type="transmembrane region" description="Helical" evidence="1">
    <location>
        <begin position="187"/>
        <end position="208"/>
    </location>
</feature>
<dbReference type="Pfam" id="PF13630">
    <property type="entry name" value="SdpI"/>
    <property type="match status" value="1"/>
</dbReference>
<keyword evidence="1" id="KW-0472">Membrane</keyword>
<dbReference type="GO" id="GO:0009636">
    <property type="term" value="P:response to toxic substance"/>
    <property type="evidence" value="ECO:0007669"/>
    <property type="project" value="TreeGrafter"/>
</dbReference>
<dbReference type="EMBL" id="WSZK01000043">
    <property type="protein sequence ID" value="MWG36880.1"/>
    <property type="molecule type" value="Genomic_DNA"/>
</dbReference>
<name>A0A6B0GQD1_9EURY</name>
<dbReference type="PANTHER" id="PTHR37810">
    <property type="entry name" value="IMMUNITY PROTEIN SDPI"/>
    <property type="match status" value="1"/>
</dbReference>
<evidence type="ECO:0000313" key="4">
    <source>
        <dbReference type="Proteomes" id="UP000451471"/>
    </source>
</evidence>
<feature type="transmembrane region" description="Helical" evidence="1">
    <location>
        <begin position="115"/>
        <end position="134"/>
    </location>
</feature>
<feature type="domain" description="DUF1648" evidence="2">
    <location>
        <begin position="13"/>
        <end position="58"/>
    </location>
</feature>
<keyword evidence="1" id="KW-0812">Transmembrane</keyword>
<feature type="transmembrane region" description="Helical" evidence="1">
    <location>
        <begin position="48"/>
        <end position="69"/>
    </location>
</feature>
<sequence length="222" mass="23620">MNTRQRFGIAAGLVGLTAAVSVLAAPALPEQLVTRWDAAGDPSGSMSKTTALALVPLLSAGLVALLAVLPRVDPLGENVETFRATYDWFVVLLAGFMLVIHVATVAANLGYAVDVTLVVLGCVAVLFYGVGVLLERVEPNWFVGVRTPWTLSDEAVWDRTHALAARLFKLTALVALVGLAFGEYALYFLLVPALLTAAITVGYSYVLYERRHDGTDGTESGL</sequence>
<evidence type="ECO:0000259" key="2">
    <source>
        <dbReference type="Pfam" id="PF07853"/>
    </source>
</evidence>
<dbReference type="PIRSF" id="PIRSF038959">
    <property type="entry name" value="SdpI"/>
    <property type="match status" value="1"/>
</dbReference>
<dbReference type="PANTHER" id="PTHR37810:SF5">
    <property type="entry name" value="IMMUNITY PROTEIN SDPI"/>
    <property type="match status" value="1"/>
</dbReference>